<evidence type="ECO:0000256" key="1">
    <source>
        <dbReference type="SAM" id="MobiDB-lite"/>
    </source>
</evidence>
<feature type="compositionally biased region" description="Polar residues" evidence="1">
    <location>
        <begin position="95"/>
        <end position="108"/>
    </location>
</feature>
<dbReference type="EMBL" id="JBBPBF010000003">
    <property type="protein sequence ID" value="KAK7614555.1"/>
    <property type="molecule type" value="Genomic_DNA"/>
</dbReference>
<feature type="compositionally biased region" description="Polar residues" evidence="1">
    <location>
        <begin position="70"/>
        <end position="82"/>
    </location>
</feature>
<keyword evidence="3" id="KW-1185">Reference proteome</keyword>
<organism evidence="2 3">
    <name type="scientific">Phyllosticta paracitricarpa</name>
    <dbReference type="NCBI Taxonomy" id="2016321"/>
    <lineage>
        <taxon>Eukaryota</taxon>
        <taxon>Fungi</taxon>
        <taxon>Dikarya</taxon>
        <taxon>Ascomycota</taxon>
        <taxon>Pezizomycotina</taxon>
        <taxon>Dothideomycetes</taxon>
        <taxon>Dothideomycetes incertae sedis</taxon>
        <taxon>Botryosphaeriales</taxon>
        <taxon>Phyllostictaceae</taxon>
        <taxon>Phyllosticta</taxon>
    </lineage>
</organism>
<protein>
    <submittedName>
        <fullName evidence="2">Uncharacterized protein</fullName>
    </submittedName>
</protein>
<sequence>MRHCTLLPTRYLSPSWSCGVAANCLEAASRVETDKASLIALIHLPIRPWPREISPSQCLQHTLSPHDCRPTSSPGSSQSITRSGRVGRSGKDSDSQISGSRHCNTNDISALGPGSGVRYLPLPLPPASYLLEDRQAGTGSPRAAGSSAALSDASHPAIPRASSLLILVNEKQHRRRYRRRRVMACRYLLTYFHHHPGSIPATWVIVQPPAR</sequence>
<evidence type="ECO:0000313" key="2">
    <source>
        <dbReference type="EMBL" id="KAK7614555.1"/>
    </source>
</evidence>
<dbReference type="Proteomes" id="UP001367316">
    <property type="component" value="Unassembled WGS sequence"/>
</dbReference>
<comment type="caution">
    <text evidence="2">The sequence shown here is derived from an EMBL/GenBank/DDBJ whole genome shotgun (WGS) entry which is preliminary data.</text>
</comment>
<name>A0ABR1NH91_9PEZI</name>
<reference evidence="2 3" key="1">
    <citation type="submission" date="2024-04" db="EMBL/GenBank/DDBJ databases">
        <title>Phyllosticta paracitricarpa is synonymous to the EU quarantine fungus P. citricarpa based on phylogenomic analyses.</title>
        <authorList>
            <consortium name="Lawrence Berkeley National Laboratory"/>
            <person name="Van ingen-buijs V.A."/>
            <person name="Van westerhoven A.C."/>
            <person name="Haridas S."/>
            <person name="Skiadas P."/>
            <person name="Martin F."/>
            <person name="Groenewald J.Z."/>
            <person name="Crous P.W."/>
            <person name="Seidl M.F."/>
        </authorList>
    </citation>
    <scope>NUCLEOTIDE SEQUENCE [LARGE SCALE GENOMIC DNA]</scope>
    <source>
        <strain evidence="2 3">CBS 141358</strain>
    </source>
</reference>
<proteinExistence type="predicted"/>
<gene>
    <name evidence="2" type="ORF">JOL62DRAFT_226287</name>
</gene>
<accession>A0ABR1NH91</accession>
<evidence type="ECO:0000313" key="3">
    <source>
        <dbReference type="Proteomes" id="UP001367316"/>
    </source>
</evidence>
<feature type="region of interest" description="Disordered" evidence="1">
    <location>
        <begin position="60"/>
        <end position="108"/>
    </location>
</feature>